<evidence type="ECO:0000256" key="1">
    <source>
        <dbReference type="SAM" id="MobiDB-lite"/>
    </source>
</evidence>
<reference evidence="4" key="1">
    <citation type="journal article" date="2008" name="Nat. Genet.">
        <title>The Pristionchus pacificus genome provides a unique perspective on nematode lifestyle and parasitism.</title>
        <authorList>
            <person name="Dieterich C."/>
            <person name="Clifton S.W."/>
            <person name="Schuster L.N."/>
            <person name="Chinwalla A."/>
            <person name="Delehaunty K."/>
            <person name="Dinkelacker I."/>
            <person name="Fulton L."/>
            <person name="Fulton R."/>
            <person name="Godfrey J."/>
            <person name="Minx P."/>
            <person name="Mitreva M."/>
            <person name="Roeseler W."/>
            <person name="Tian H."/>
            <person name="Witte H."/>
            <person name="Yang S.P."/>
            <person name="Wilson R.K."/>
            <person name="Sommer R.J."/>
        </authorList>
    </citation>
    <scope>NUCLEOTIDE SEQUENCE [LARGE SCALE GENOMIC DNA]</scope>
    <source>
        <strain evidence="4">PS312</strain>
    </source>
</reference>
<protein>
    <submittedName>
        <fullName evidence="3">Uncharacterized protein</fullName>
    </submittedName>
</protein>
<proteinExistence type="predicted"/>
<accession>A0A2A6B6S6</accession>
<reference evidence="3" key="2">
    <citation type="submission" date="2022-06" db="UniProtKB">
        <authorList>
            <consortium name="EnsemblMetazoa"/>
        </authorList>
    </citation>
    <scope>IDENTIFICATION</scope>
    <source>
        <strain evidence="3">PS312</strain>
    </source>
</reference>
<feature type="compositionally biased region" description="Low complexity" evidence="1">
    <location>
        <begin position="390"/>
        <end position="400"/>
    </location>
</feature>
<evidence type="ECO:0000256" key="2">
    <source>
        <dbReference type="SAM" id="Phobius"/>
    </source>
</evidence>
<organism evidence="3 4">
    <name type="scientific">Pristionchus pacificus</name>
    <name type="common">Parasitic nematode worm</name>
    <dbReference type="NCBI Taxonomy" id="54126"/>
    <lineage>
        <taxon>Eukaryota</taxon>
        <taxon>Metazoa</taxon>
        <taxon>Ecdysozoa</taxon>
        <taxon>Nematoda</taxon>
        <taxon>Chromadorea</taxon>
        <taxon>Rhabditida</taxon>
        <taxon>Rhabditina</taxon>
        <taxon>Diplogasteromorpha</taxon>
        <taxon>Diplogasteroidea</taxon>
        <taxon>Neodiplogasteridae</taxon>
        <taxon>Pristionchus</taxon>
    </lineage>
</organism>
<keyword evidence="2" id="KW-0812">Transmembrane</keyword>
<keyword evidence="2" id="KW-1133">Transmembrane helix</keyword>
<dbReference type="AlphaFoldDB" id="A0A2A6B6S6"/>
<name>A0A2A6B6S6_PRIPA</name>
<keyword evidence="2" id="KW-0472">Membrane</keyword>
<feature type="transmembrane region" description="Helical" evidence="2">
    <location>
        <begin position="9"/>
        <end position="26"/>
    </location>
</feature>
<evidence type="ECO:0000313" key="3">
    <source>
        <dbReference type="EnsemblMetazoa" id="PPA10136.1"/>
    </source>
</evidence>
<feature type="region of interest" description="Disordered" evidence="1">
    <location>
        <begin position="390"/>
        <end position="437"/>
    </location>
</feature>
<gene>
    <name evidence="3" type="primary">WBGene00099690</name>
</gene>
<sequence length="485" mass="54861">MSLWTSRKFVYSTSITVWMLCVFWMGEYHGIHKFTNIAKDLRSPPDWSHLAENFTEGSDTVEGGNIEISPYTFRLKPGSENIEADEAIVHYHMNQTARGIMESKNHTSIALANYFAAIVNMTDKDVKKVVATSINSFLHTFNCPKWDLQFDESVEYVLCDCSHTTVKDWMRAVEEKQTTNDCTISSNHSDNLLMKAAFSQVHKCNAQFAWSLLTMLFVEHGPNAGVQYFRSGDFKLYYEVLDLHKNPNATKLSLANNFTAIVEKHLHEGVAEGHYLRMDIIVTALNNMHKYDKASWLSRFQYSMADAFESRKPKEEPKKENRVRTKEEILNDEAPLIIGIIVVGLILIFVVKFFWHAKIKAYCKRCMYIEEDPEDGHYEMAMVELGQIQNQDPNQDSNQDPEAPTGSQLDDSGFRSTPKRNSATESESEPAESLDQYQGPLCTVGTSGFQAIPMKVQAVTPSGSGTAPDLEPVNRGRVMSLPSAF</sequence>
<dbReference type="EnsemblMetazoa" id="PPA10136.1">
    <property type="protein sequence ID" value="PPA10136.1"/>
    <property type="gene ID" value="WBGene00099690"/>
</dbReference>
<feature type="transmembrane region" description="Helical" evidence="2">
    <location>
        <begin position="334"/>
        <end position="355"/>
    </location>
</feature>
<keyword evidence="4" id="KW-1185">Reference proteome</keyword>
<evidence type="ECO:0000313" key="4">
    <source>
        <dbReference type="Proteomes" id="UP000005239"/>
    </source>
</evidence>
<dbReference type="Proteomes" id="UP000005239">
    <property type="component" value="Unassembled WGS sequence"/>
</dbReference>
<accession>A0A8R1U9G9</accession>